<keyword evidence="7 8" id="KW-0472">Membrane</keyword>
<dbReference type="GO" id="GO:0051119">
    <property type="term" value="F:sugar transmembrane transporter activity"/>
    <property type="evidence" value="ECO:0007669"/>
    <property type="project" value="InterPro"/>
</dbReference>
<feature type="transmembrane region" description="Helical" evidence="8">
    <location>
        <begin position="259"/>
        <end position="279"/>
    </location>
</feature>
<name>A0AAQ3P859_VIGMU</name>
<keyword evidence="6 8" id="KW-1133">Transmembrane helix</keyword>
<evidence type="ECO:0000256" key="7">
    <source>
        <dbReference type="ARBA" id="ARBA00023136"/>
    </source>
</evidence>
<protein>
    <recommendedName>
        <fullName evidence="9">Major facilitator superfamily (MFS) profile domain-containing protein</fullName>
    </recommendedName>
</protein>
<dbReference type="PROSITE" id="PS00217">
    <property type="entry name" value="SUGAR_TRANSPORT_2"/>
    <property type="match status" value="1"/>
</dbReference>
<keyword evidence="3" id="KW-0813">Transport</keyword>
<dbReference type="PROSITE" id="PS50850">
    <property type="entry name" value="MFS"/>
    <property type="match status" value="1"/>
</dbReference>
<feature type="transmembrane region" description="Helical" evidence="8">
    <location>
        <begin position="392"/>
        <end position="410"/>
    </location>
</feature>
<feature type="domain" description="Major facilitator superfamily (MFS) profile" evidence="9">
    <location>
        <begin position="31"/>
        <end position="414"/>
    </location>
</feature>
<feature type="transmembrane region" description="Helical" evidence="8">
    <location>
        <begin position="64"/>
        <end position="85"/>
    </location>
</feature>
<feature type="transmembrane region" description="Helical" evidence="8">
    <location>
        <begin position="21"/>
        <end position="44"/>
    </location>
</feature>
<dbReference type="Gene3D" id="1.20.1250.20">
    <property type="entry name" value="MFS general substrate transporter like domains"/>
    <property type="match status" value="2"/>
</dbReference>
<keyword evidence="5 8" id="KW-0812">Transmembrane</keyword>
<evidence type="ECO:0000256" key="3">
    <source>
        <dbReference type="ARBA" id="ARBA00022448"/>
    </source>
</evidence>
<feature type="transmembrane region" description="Helical" evidence="8">
    <location>
        <begin position="360"/>
        <end position="380"/>
    </location>
</feature>
<dbReference type="PANTHER" id="PTHR48021">
    <property type="match status" value="1"/>
</dbReference>
<keyword evidence="4" id="KW-0762">Sugar transport</keyword>
<dbReference type="InterPro" id="IPR050549">
    <property type="entry name" value="MFS_Trehalose_Transporter"/>
</dbReference>
<comment type="similarity">
    <text evidence="2">Belongs to the major facilitator superfamily. Sugar transporter (TC 2.A.1.1) family.</text>
</comment>
<feature type="transmembrane region" description="Helical" evidence="8">
    <location>
        <begin position="165"/>
        <end position="186"/>
    </location>
</feature>
<feature type="transmembrane region" description="Helical" evidence="8">
    <location>
        <begin position="286"/>
        <end position="308"/>
    </location>
</feature>
<gene>
    <name evidence="10" type="ORF">V8G54_002064</name>
</gene>
<dbReference type="PRINTS" id="PR00171">
    <property type="entry name" value="SUGRTRNSPORT"/>
</dbReference>
<sequence length="427" mass="45764">MPFGDHEDARNLRTPFVNSNAASGNLFVVLCVLVVALGPIQFGFTCGYSSPTQVDMIRDLNLSISRFSMFGSLSNVGAMVGATVSGQIAEYFGRKESLIFAAVPNIFGWLAISIAKDSSLLFLGRLMEGFGVGIISYVVPIYIAEIAPRTMRGTLGSVNQVSCGIRCSFFAGVIPCGILIPGLYFIPESPRWLAEMGMIEKFEASLKTLRGPNVDITMEAQEIQVGIGLLVLQQLSGINGVFFYSSNIFASAGISSSDVATFGLGAMQVAMTGIATSLVDRSGRRMLLILSSSIMTLSLLVVATAFYLERVVSNDSDLHQLIAMLSVMGLVALVIGFSLGVGPIPWIIMSEILPPNIKGLAGSTATFLNWFTASVVTMTANLLLNWSTSGTFTIYAIFSAITVVFSILLVPETKDRTLEEIQASFIR</sequence>
<feature type="transmembrane region" description="Helical" evidence="8">
    <location>
        <begin position="97"/>
        <end position="115"/>
    </location>
</feature>
<organism evidence="10 11">
    <name type="scientific">Vigna mungo</name>
    <name type="common">Black gram</name>
    <name type="synonym">Phaseolus mungo</name>
    <dbReference type="NCBI Taxonomy" id="3915"/>
    <lineage>
        <taxon>Eukaryota</taxon>
        <taxon>Viridiplantae</taxon>
        <taxon>Streptophyta</taxon>
        <taxon>Embryophyta</taxon>
        <taxon>Tracheophyta</taxon>
        <taxon>Spermatophyta</taxon>
        <taxon>Magnoliopsida</taxon>
        <taxon>eudicotyledons</taxon>
        <taxon>Gunneridae</taxon>
        <taxon>Pentapetalae</taxon>
        <taxon>rosids</taxon>
        <taxon>fabids</taxon>
        <taxon>Fabales</taxon>
        <taxon>Fabaceae</taxon>
        <taxon>Papilionoideae</taxon>
        <taxon>50 kb inversion clade</taxon>
        <taxon>NPAAA clade</taxon>
        <taxon>indigoferoid/millettioid clade</taxon>
        <taxon>Phaseoleae</taxon>
        <taxon>Vigna</taxon>
    </lineage>
</organism>
<evidence type="ECO:0000256" key="1">
    <source>
        <dbReference type="ARBA" id="ARBA00004141"/>
    </source>
</evidence>
<feature type="transmembrane region" description="Helical" evidence="8">
    <location>
        <begin position="121"/>
        <end position="144"/>
    </location>
</feature>
<dbReference type="GO" id="GO:0016020">
    <property type="term" value="C:membrane"/>
    <property type="evidence" value="ECO:0007669"/>
    <property type="project" value="UniProtKB-SubCell"/>
</dbReference>
<dbReference type="AlphaFoldDB" id="A0AAQ3P859"/>
<keyword evidence="11" id="KW-1185">Reference proteome</keyword>
<dbReference type="Pfam" id="PF00083">
    <property type="entry name" value="Sugar_tr"/>
    <property type="match status" value="2"/>
</dbReference>
<evidence type="ECO:0000256" key="5">
    <source>
        <dbReference type="ARBA" id="ARBA00022692"/>
    </source>
</evidence>
<dbReference type="SUPFAM" id="SSF103473">
    <property type="entry name" value="MFS general substrate transporter"/>
    <property type="match status" value="1"/>
</dbReference>
<evidence type="ECO:0000313" key="11">
    <source>
        <dbReference type="Proteomes" id="UP001374535"/>
    </source>
</evidence>
<accession>A0AAQ3P859</accession>
<dbReference type="Proteomes" id="UP001374535">
    <property type="component" value="Chromosome 1"/>
</dbReference>
<dbReference type="InterPro" id="IPR003663">
    <property type="entry name" value="Sugar/inositol_transpt"/>
</dbReference>
<evidence type="ECO:0000256" key="2">
    <source>
        <dbReference type="ARBA" id="ARBA00010992"/>
    </source>
</evidence>
<dbReference type="EMBL" id="CP144700">
    <property type="protein sequence ID" value="WVZ23520.1"/>
    <property type="molecule type" value="Genomic_DNA"/>
</dbReference>
<evidence type="ECO:0000256" key="6">
    <source>
        <dbReference type="ARBA" id="ARBA00022989"/>
    </source>
</evidence>
<dbReference type="InterPro" id="IPR036259">
    <property type="entry name" value="MFS_trans_sf"/>
</dbReference>
<dbReference type="PANTHER" id="PTHR48021:SF58">
    <property type="entry name" value="SUGAR PORTER (SP) FAMILY MFS TRANSPORTER"/>
    <property type="match status" value="1"/>
</dbReference>
<dbReference type="PROSITE" id="PS00216">
    <property type="entry name" value="SUGAR_TRANSPORT_1"/>
    <property type="match status" value="1"/>
</dbReference>
<dbReference type="InterPro" id="IPR005829">
    <property type="entry name" value="Sugar_transporter_CS"/>
</dbReference>
<evidence type="ECO:0000313" key="10">
    <source>
        <dbReference type="EMBL" id="WVZ23520.1"/>
    </source>
</evidence>
<reference evidence="10 11" key="1">
    <citation type="journal article" date="2023" name="Life. Sci Alliance">
        <title>Evolutionary insights into 3D genome organization and epigenetic landscape of Vigna mungo.</title>
        <authorList>
            <person name="Junaid A."/>
            <person name="Singh B."/>
            <person name="Bhatia S."/>
        </authorList>
    </citation>
    <scope>NUCLEOTIDE SEQUENCE [LARGE SCALE GENOMIC DNA]</scope>
    <source>
        <strain evidence="10">Urdbean</strain>
    </source>
</reference>
<dbReference type="InterPro" id="IPR005828">
    <property type="entry name" value="MFS_sugar_transport-like"/>
</dbReference>
<proteinExistence type="inferred from homology"/>
<comment type="subcellular location">
    <subcellularLocation>
        <location evidence="1">Membrane</location>
        <topology evidence="1">Multi-pass membrane protein</topology>
    </subcellularLocation>
</comment>
<evidence type="ECO:0000256" key="8">
    <source>
        <dbReference type="SAM" id="Phobius"/>
    </source>
</evidence>
<evidence type="ECO:0000259" key="9">
    <source>
        <dbReference type="PROSITE" id="PS50850"/>
    </source>
</evidence>
<evidence type="ECO:0000256" key="4">
    <source>
        <dbReference type="ARBA" id="ARBA00022597"/>
    </source>
</evidence>
<dbReference type="InterPro" id="IPR044775">
    <property type="entry name" value="MFS_ERD6/Tret1-like"/>
</dbReference>
<dbReference type="InterPro" id="IPR020846">
    <property type="entry name" value="MFS_dom"/>
</dbReference>
<dbReference type="CDD" id="cd17358">
    <property type="entry name" value="MFS_GLUT6_8_Class3_like"/>
    <property type="match status" value="1"/>
</dbReference>
<feature type="transmembrane region" description="Helical" evidence="8">
    <location>
        <begin position="320"/>
        <end position="348"/>
    </location>
</feature>